<evidence type="ECO:0000313" key="2">
    <source>
        <dbReference type="EMBL" id="ANF95488.1"/>
    </source>
</evidence>
<sequence>MHAEVQNLFIRIHMLHQATQHKLTINDMQPILESHGYRVGDREVKQELEHLTTENMLTANGEEYMITGTGIGELKEIRKRLSMLCSEVVSHQSGNLPERTRSGQKSSVVV</sequence>
<dbReference type="EMBL" id="CP013023">
    <property type="protein sequence ID" value="ANF95488.1"/>
    <property type="molecule type" value="Genomic_DNA"/>
</dbReference>
<dbReference type="OrthoDB" id="2679037at2"/>
<dbReference type="Proteomes" id="UP000078148">
    <property type="component" value="Chromosome"/>
</dbReference>
<evidence type="ECO:0000256" key="1">
    <source>
        <dbReference type="SAM" id="MobiDB-lite"/>
    </source>
</evidence>
<organism evidence="2 3">
    <name type="scientific">Paenibacillus bovis</name>
    <dbReference type="NCBI Taxonomy" id="1616788"/>
    <lineage>
        <taxon>Bacteria</taxon>
        <taxon>Bacillati</taxon>
        <taxon>Bacillota</taxon>
        <taxon>Bacilli</taxon>
        <taxon>Bacillales</taxon>
        <taxon>Paenibacillaceae</taxon>
        <taxon>Paenibacillus</taxon>
    </lineage>
</organism>
<keyword evidence="3" id="KW-1185">Reference proteome</keyword>
<reference evidence="3" key="1">
    <citation type="submission" date="2015-10" db="EMBL/GenBank/DDBJ databases">
        <title>Genome of Paenibacillus bovis sp. nov.</title>
        <authorList>
            <person name="Wu Z."/>
            <person name="Gao C."/>
            <person name="Liu Z."/>
            <person name="Zheng H."/>
        </authorList>
    </citation>
    <scope>NUCLEOTIDE SEQUENCE [LARGE SCALE GENOMIC DNA]</scope>
    <source>
        <strain evidence="3">BD3526</strain>
    </source>
</reference>
<reference evidence="2 3" key="2">
    <citation type="journal article" date="2016" name="Int. J. Syst. Evol. Microbiol.">
        <title>Paenibacillus bovis sp. nov., isolated from raw yak (Bos grunniens) milk.</title>
        <authorList>
            <person name="Gao C."/>
            <person name="Han J."/>
            <person name="Liu Z."/>
            <person name="Xu X."/>
            <person name="Hang F."/>
            <person name="Wu Z."/>
        </authorList>
    </citation>
    <scope>NUCLEOTIDE SEQUENCE [LARGE SCALE GENOMIC DNA]</scope>
    <source>
        <strain evidence="2 3">BD3526</strain>
    </source>
</reference>
<protein>
    <submittedName>
        <fullName evidence="2">Uncharacterized protein</fullName>
    </submittedName>
</protein>
<dbReference type="AlphaFoldDB" id="A0A172ZCZ3"/>
<feature type="region of interest" description="Disordered" evidence="1">
    <location>
        <begin position="90"/>
        <end position="110"/>
    </location>
</feature>
<accession>A0A172ZCZ3</accession>
<dbReference type="STRING" id="1616788.AR543_05315"/>
<gene>
    <name evidence="2" type="ORF">AR543_05315</name>
</gene>
<dbReference type="KEGG" id="pbv:AR543_05315"/>
<name>A0A172ZCZ3_9BACL</name>
<evidence type="ECO:0000313" key="3">
    <source>
        <dbReference type="Proteomes" id="UP000078148"/>
    </source>
</evidence>
<dbReference type="RefSeq" id="WP_060532448.1">
    <property type="nucleotide sequence ID" value="NZ_CP013023.1"/>
</dbReference>
<proteinExistence type="predicted"/>